<dbReference type="EMBL" id="JAFBEC010000006">
    <property type="protein sequence ID" value="MBM7633262.1"/>
    <property type="molecule type" value="Genomic_DNA"/>
</dbReference>
<evidence type="ECO:0000313" key="3">
    <source>
        <dbReference type="Proteomes" id="UP000741863"/>
    </source>
</evidence>
<protein>
    <submittedName>
        <fullName evidence="2">GNAT superfamily N-acetyltransferase</fullName>
    </submittedName>
</protein>
<dbReference type="SUPFAM" id="SSF55729">
    <property type="entry name" value="Acyl-CoA N-acyltransferases (Nat)"/>
    <property type="match status" value="1"/>
</dbReference>
<dbReference type="Pfam" id="PF13508">
    <property type="entry name" value="Acetyltransf_7"/>
    <property type="match status" value="1"/>
</dbReference>
<evidence type="ECO:0000313" key="2">
    <source>
        <dbReference type="EMBL" id="MBM7633262.1"/>
    </source>
</evidence>
<dbReference type="Proteomes" id="UP000741863">
    <property type="component" value="Unassembled WGS sequence"/>
</dbReference>
<dbReference type="PROSITE" id="PS51186">
    <property type="entry name" value="GNAT"/>
    <property type="match status" value="1"/>
</dbReference>
<dbReference type="CDD" id="cd04301">
    <property type="entry name" value="NAT_SF"/>
    <property type="match status" value="1"/>
</dbReference>
<evidence type="ECO:0000259" key="1">
    <source>
        <dbReference type="PROSITE" id="PS51186"/>
    </source>
</evidence>
<dbReference type="InterPro" id="IPR000182">
    <property type="entry name" value="GNAT_dom"/>
</dbReference>
<reference evidence="2 3" key="1">
    <citation type="submission" date="2021-01" db="EMBL/GenBank/DDBJ databases">
        <title>Genomic Encyclopedia of Type Strains, Phase IV (KMG-IV): sequencing the most valuable type-strain genomes for metagenomic binning, comparative biology and taxonomic classification.</title>
        <authorList>
            <person name="Goeker M."/>
        </authorList>
    </citation>
    <scope>NUCLEOTIDE SEQUENCE [LARGE SCALE GENOMIC DNA]</scope>
    <source>
        <strain evidence="2 3">DSM 25540</strain>
    </source>
</reference>
<accession>A0ABS2PCU1</accession>
<proteinExistence type="predicted"/>
<comment type="caution">
    <text evidence="2">The sequence shown here is derived from an EMBL/GenBank/DDBJ whole genome shotgun (WGS) entry which is preliminary data.</text>
</comment>
<organism evidence="2 3">
    <name type="scientific">Geomicrobium sediminis</name>
    <dbReference type="NCBI Taxonomy" id="1347788"/>
    <lineage>
        <taxon>Bacteria</taxon>
        <taxon>Bacillati</taxon>
        <taxon>Bacillota</taxon>
        <taxon>Bacilli</taxon>
        <taxon>Bacillales</taxon>
        <taxon>Geomicrobium</taxon>
    </lineage>
</organism>
<dbReference type="InterPro" id="IPR016181">
    <property type="entry name" value="Acyl_CoA_acyltransferase"/>
</dbReference>
<dbReference type="RefSeq" id="WP_204697857.1">
    <property type="nucleotide sequence ID" value="NZ_JAFBEC010000006.1"/>
</dbReference>
<keyword evidence="3" id="KW-1185">Reference proteome</keyword>
<dbReference type="Gene3D" id="3.40.630.30">
    <property type="match status" value="1"/>
</dbReference>
<name>A0ABS2PCU1_9BACL</name>
<sequence>MIEYKDATNNDFERLVALRTTAMIHDFKRHDLDLTRTKEFFRKSFKAVYTKMLYMNDEWIGCVALHPDDEYDTELKHFYIHAAYRGQGIGKYVLQSIIERQRLDNKNLCLYVFKESAAIPIYEKHGFVEVEVGDFTHRLALWQKPPL</sequence>
<feature type="domain" description="N-acetyltransferase" evidence="1">
    <location>
        <begin position="2"/>
        <end position="147"/>
    </location>
</feature>
<gene>
    <name evidence="2" type="ORF">JOD17_002356</name>
</gene>